<dbReference type="OrthoDB" id="8934837at2759"/>
<sequence length="122" mass="13538">MKTLKNALLCLAVLQLCPSSSYSSGGPLTSCCLKTSETKVARAKIKDYYEQKMGMCPVEAVVFVTMKEKRLCSDPTSQWVKRTMDYVNGKKRVHSTTTIRSTPLSTETSAISWNTTNTTNQT</sequence>
<dbReference type="PANTHER" id="PTHR12015:SF177">
    <property type="entry name" value="CHEMOKINE INTERLEUKIN-8-LIKE DOMAIN-CONTAINING PROTEIN"/>
    <property type="match status" value="1"/>
</dbReference>
<dbReference type="Gene3D" id="2.40.50.40">
    <property type="match status" value="1"/>
</dbReference>
<dbReference type="PANTHER" id="PTHR12015">
    <property type="entry name" value="SMALL INDUCIBLE CYTOKINE A"/>
    <property type="match status" value="1"/>
</dbReference>
<evidence type="ECO:0000259" key="3">
    <source>
        <dbReference type="SMART" id="SM00199"/>
    </source>
</evidence>
<dbReference type="InterPro" id="IPR001811">
    <property type="entry name" value="Chemokine_IL8-like_dom"/>
</dbReference>
<feature type="chain" id="PRO_5040459046" description="Chemokine interleukin-8-like domain-containing protein" evidence="2">
    <location>
        <begin position="24"/>
        <end position="122"/>
    </location>
</feature>
<gene>
    <name evidence="4" type="ORF">SKAU_G00064810</name>
</gene>
<keyword evidence="1" id="KW-0202">Cytokine</keyword>
<protein>
    <recommendedName>
        <fullName evidence="3">Chemokine interleukin-8-like domain-containing protein</fullName>
    </recommendedName>
</protein>
<comment type="caution">
    <text evidence="4">The sequence shown here is derived from an EMBL/GenBank/DDBJ whole genome shotgun (WGS) entry which is preliminary data.</text>
</comment>
<dbReference type="EMBL" id="JAINUF010000002">
    <property type="protein sequence ID" value="KAJ8375901.1"/>
    <property type="molecule type" value="Genomic_DNA"/>
</dbReference>
<accession>A0A9Q1J9Y8</accession>
<dbReference type="InterPro" id="IPR036048">
    <property type="entry name" value="Interleukin_8-like_sf"/>
</dbReference>
<keyword evidence="5" id="KW-1185">Reference proteome</keyword>
<evidence type="ECO:0000256" key="2">
    <source>
        <dbReference type="SAM" id="SignalP"/>
    </source>
</evidence>
<dbReference type="Pfam" id="PF00048">
    <property type="entry name" value="IL8"/>
    <property type="match status" value="1"/>
</dbReference>
<dbReference type="SMART" id="SM00199">
    <property type="entry name" value="SCY"/>
    <property type="match status" value="1"/>
</dbReference>
<dbReference type="SUPFAM" id="SSF54117">
    <property type="entry name" value="Interleukin 8-like chemokines"/>
    <property type="match status" value="1"/>
</dbReference>
<dbReference type="AlphaFoldDB" id="A0A9Q1J9Y8"/>
<name>A0A9Q1J9Y8_SYNKA</name>
<keyword evidence="2" id="KW-0732">Signal</keyword>
<dbReference type="Proteomes" id="UP001152622">
    <property type="component" value="Chromosome 2"/>
</dbReference>
<dbReference type="GO" id="GO:0006955">
    <property type="term" value="P:immune response"/>
    <property type="evidence" value="ECO:0007669"/>
    <property type="project" value="InterPro"/>
</dbReference>
<dbReference type="GO" id="GO:0005615">
    <property type="term" value="C:extracellular space"/>
    <property type="evidence" value="ECO:0007669"/>
    <property type="project" value="UniProtKB-KW"/>
</dbReference>
<proteinExistence type="predicted"/>
<dbReference type="CDD" id="cd00272">
    <property type="entry name" value="Chemokine_CC"/>
    <property type="match status" value="1"/>
</dbReference>
<organism evidence="4 5">
    <name type="scientific">Synaphobranchus kaupii</name>
    <name type="common">Kaup's arrowtooth eel</name>
    <dbReference type="NCBI Taxonomy" id="118154"/>
    <lineage>
        <taxon>Eukaryota</taxon>
        <taxon>Metazoa</taxon>
        <taxon>Chordata</taxon>
        <taxon>Craniata</taxon>
        <taxon>Vertebrata</taxon>
        <taxon>Euteleostomi</taxon>
        <taxon>Actinopterygii</taxon>
        <taxon>Neopterygii</taxon>
        <taxon>Teleostei</taxon>
        <taxon>Anguilliformes</taxon>
        <taxon>Synaphobranchidae</taxon>
        <taxon>Synaphobranchus</taxon>
    </lineage>
</organism>
<feature type="domain" description="Chemokine interleukin-8-like" evidence="3">
    <location>
        <begin position="27"/>
        <end position="87"/>
    </location>
</feature>
<evidence type="ECO:0000256" key="1">
    <source>
        <dbReference type="ARBA" id="ARBA00022514"/>
    </source>
</evidence>
<evidence type="ECO:0000313" key="4">
    <source>
        <dbReference type="EMBL" id="KAJ8375901.1"/>
    </source>
</evidence>
<dbReference type="InterPro" id="IPR039809">
    <property type="entry name" value="Chemokine_b/g/d"/>
</dbReference>
<reference evidence="4" key="1">
    <citation type="journal article" date="2023" name="Science">
        <title>Genome structures resolve the early diversification of teleost fishes.</title>
        <authorList>
            <person name="Parey E."/>
            <person name="Louis A."/>
            <person name="Montfort J."/>
            <person name="Bouchez O."/>
            <person name="Roques C."/>
            <person name="Iampietro C."/>
            <person name="Lluch J."/>
            <person name="Castinel A."/>
            <person name="Donnadieu C."/>
            <person name="Desvignes T."/>
            <person name="Floi Bucao C."/>
            <person name="Jouanno E."/>
            <person name="Wen M."/>
            <person name="Mejri S."/>
            <person name="Dirks R."/>
            <person name="Jansen H."/>
            <person name="Henkel C."/>
            <person name="Chen W.J."/>
            <person name="Zahm M."/>
            <person name="Cabau C."/>
            <person name="Klopp C."/>
            <person name="Thompson A.W."/>
            <person name="Robinson-Rechavi M."/>
            <person name="Braasch I."/>
            <person name="Lecointre G."/>
            <person name="Bobe J."/>
            <person name="Postlethwait J.H."/>
            <person name="Berthelot C."/>
            <person name="Roest Crollius H."/>
            <person name="Guiguen Y."/>
        </authorList>
    </citation>
    <scope>NUCLEOTIDE SEQUENCE</scope>
    <source>
        <strain evidence="4">WJC10195</strain>
    </source>
</reference>
<feature type="signal peptide" evidence="2">
    <location>
        <begin position="1"/>
        <end position="23"/>
    </location>
</feature>
<dbReference type="GO" id="GO:0008009">
    <property type="term" value="F:chemokine activity"/>
    <property type="evidence" value="ECO:0007669"/>
    <property type="project" value="InterPro"/>
</dbReference>
<evidence type="ECO:0000313" key="5">
    <source>
        <dbReference type="Proteomes" id="UP001152622"/>
    </source>
</evidence>